<dbReference type="AlphaFoldDB" id="A0A1X6N1X7"/>
<sequence length="243" mass="27237">MFQIRAFKELAIAVAVTVSIWDHLLRFVMEVELVWRQPMSIPSTVVLANAYGVELSMIYLAYVLSGLRAALTDLTCHVSVIFVGIYGTISIGISQLALVLRVYILWDNRYIARSMLIAGFVVCYGISAAFSIIAAKNEAGTIQYALPLHECFLPSKSTYLTGTWAGMVLFDVYVLSLVIVNTLSKPRRRDSEIFAHLRRDGILTFVFVLAIRLIPLFQNIYGDRHMVPRQHSLYKTVPQGTTG</sequence>
<dbReference type="EMBL" id="KZ110596">
    <property type="protein sequence ID" value="OSX62629.1"/>
    <property type="molecule type" value="Genomic_DNA"/>
</dbReference>
<name>A0A1X6N1X7_9APHY</name>
<dbReference type="Proteomes" id="UP000194127">
    <property type="component" value="Unassembled WGS sequence"/>
</dbReference>
<feature type="transmembrane region" description="Helical" evidence="1">
    <location>
        <begin position="77"/>
        <end position="104"/>
    </location>
</feature>
<evidence type="ECO:0000313" key="2">
    <source>
        <dbReference type="EMBL" id="OSX62629.1"/>
    </source>
</evidence>
<keyword evidence="3" id="KW-1185">Reference proteome</keyword>
<accession>A0A1X6N1X7</accession>
<feature type="transmembrane region" description="Helical" evidence="1">
    <location>
        <begin position="116"/>
        <end position="135"/>
    </location>
</feature>
<keyword evidence="1" id="KW-0472">Membrane</keyword>
<dbReference type="RefSeq" id="XP_024339423.1">
    <property type="nucleotide sequence ID" value="XM_024476932.1"/>
</dbReference>
<evidence type="ECO:0000313" key="3">
    <source>
        <dbReference type="Proteomes" id="UP000194127"/>
    </source>
</evidence>
<keyword evidence="1" id="KW-1133">Transmembrane helix</keyword>
<proteinExistence type="predicted"/>
<feature type="transmembrane region" description="Helical" evidence="1">
    <location>
        <begin position="201"/>
        <end position="221"/>
    </location>
</feature>
<feature type="transmembrane region" description="Helical" evidence="1">
    <location>
        <begin position="162"/>
        <end position="180"/>
    </location>
</feature>
<dbReference type="GeneID" id="36321882"/>
<protein>
    <recommendedName>
        <fullName evidence="4">Glucose receptor Git3 N-terminal domain-containing protein</fullName>
    </recommendedName>
</protein>
<organism evidence="2 3">
    <name type="scientific">Postia placenta MAD-698-R-SB12</name>
    <dbReference type="NCBI Taxonomy" id="670580"/>
    <lineage>
        <taxon>Eukaryota</taxon>
        <taxon>Fungi</taxon>
        <taxon>Dikarya</taxon>
        <taxon>Basidiomycota</taxon>
        <taxon>Agaricomycotina</taxon>
        <taxon>Agaricomycetes</taxon>
        <taxon>Polyporales</taxon>
        <taxon>Adustoporiaceae</taxon>
        <taxon>Rhodonia</taxon>
    </lineage>
</organism>
<evidence type="ECO:0008006" key="4">
    <source>
        <dbReference type="Google" id="ProtNLM"/>
    </source>
</evidence>
<feature type="transmembrane region" description="Helical" evidence="1">
    <location>
        <begin position="46"/>
        <end position="65"/>
    </location>
</feature>
<evidence type="ECO:0000256" key="1">
    <source>
        <dbReference type="SAM" id="Phobius"/>
    </source>
</evidence>
<gene>
    <name evidence="2" type="ORF">POSPLADRAFT_1033365</name>
</gene>
<reference evidence="2 3" key="1">
    <citation type="submission" date="2017-04" db="EMBL/GenBank/DDBJ databases">
        <title>Genome Sequence of the Model Brown-Rot Fungus Postia placenta SB12.</title>
        <authorList>
            <consortium name="DOE Joint Genome Institute"/>
            <person name="Gaskell J."/>
            <person name="Kersten P."/>
            <person name="Larrondo L.F."/>
            <person name="Canessa P."/>
            <person name="Martinez D."/>
            <person name="Hibbett D."/>
            <person name="Schmoll M."/>
            <person name="Kubicek C.P."/>
            <person name="Martinez A.T."/>
            <person name="Yadav J."/>
            <person name="Master E."/>
            <person name="Magnuson J.K."/>
            <person name="James T."/>
            <person name="Yaver D."/>
            <person name="Berka R."/>
            <person name="Labutti K."/>
            <person name="Lipzen A."/>
            <person name="Aerts A."/>
            <person name="Barry K."/>
            <person name="Henrissat B."/>
            <person name="Blanchette R."/>
            <person name="Grigoriev I."/>
            <person name="Cullen D."/>
        </authorList>
    </citation>
    <scope>NUCLEOTIDE SEQUENCE [LARGE SCALE GENOMIC DNA]</scope>
    <source>
        <strain evidence="2 3">MAD-698-R-SB12</strain>
    </source>
</reference>
<keyword evidence="1" id="KW-0812">Transmembrane</keyword>
<dbReference type="OrthoDB" id="3263597at2759"/>